<gene>
    <name evidence="1" type="ORF">EBN03_30065</name>
</gene>
<organism evidence="1 2">
    <name type="scientific">Nocardia stercoris</name>
    <dbReference type="NCBI Taxonomy" id="2483361"/>
    <lineage>
        <taxon>Bacteria</taxon>
        <taxon>Bacillati</taxon>
        <taxon>Actinomycetota</taxon>
        <taxon>Actinomycetes</taxon>
        <taxon>Mycobacteriales</taxon>
        <taxon>Nocardiaceae</taxon>
        <taxon>Nocardia</taxon>
    </lineage>
</organism>
<keyword evidence="2" id="KW-1185">Reference proteome</keyword>
<dbReference type="OrthoDB" id="4557182at2"/>
<dbReference type="Proteomes" id="UP000279275">
    <property type="component" value="Unassembled WGS sequence"/>
</dbReference>
<comment type="caution">
    <text evidence="1">The sequence shown here is derived from an EMBL/GenBank/DDBJ whole genome shotgun (WGS) entry which is preliminary data.</text>
</comment>
<proteinExistence type="predicted"/>
<reference evidence="1 2" key="1">
    <citation type="submission" date="2018-10" db="EMBL/GenBank/DDBJ databases">
        <title>Isolation from cow dung.</title>
        <authorList>
            <person name="Ling L."/>
        </authorList>
    </citation>
    <scope>NUCLEOTIDE SEQUENCE [LARGE SCALE GENOMIC DNA]</scope>
    <source>
        <strain evidence="1 2">NEAU-LL90</strain>
    </source>
</reference>
<dbReference type="EMBL" id="RFFH01000021">
    <property type="protein sequence ID" value="RMI28469.1"/>
    <property type="molecule type" value="Genomic_DNA"/>
</dbReference>
<evidence type="ECO:0008006" key="3">
    <source>
        <dbReference type="Google" id="ProtNLM"/>
    </source>
</evidence>
<dbReference type="RefSeq" id="WP_122191543.1">
    <property type="nucleotide sequence ID" value="NZ_RFFH01000021.1"/>
</dbReference>
<sequence length="85" mass="9114">MTATFKVTRIFHLTSEPVPFVVGTATGLMSIGDAVVLKKADGTQIRGTLDSMHVKRNVTGEISMMFSAEISENVEVGDEIRTDAG</sequence>
<accession>A0A3M2KSQ5</accession>
<evidence type="ECO:0000313" key="1">
    <source>
        <dbReference type="EMBL" id="RMI28469.1"/>
    </source>
</evidence>
<protein>
    <recommendedName>
        <fullName evidence="3">Translation elongation factor-like protein</fullName>
    </recommendedName>
</protein>
<name>A0A3M2KSQ5_9NOCA</name>
<dbReference type="AlphaFoldDB" id="A0A3M2KSQ5"/>
<evidence type="ECO:0000313" key="2">
    <source>
        <dbReference type="Proteomes" id="UP000279275"/>
    </source>
</evidence>